<organism evidence="2 3">
    <name type="scientific">Pleurodeles waltl</name>
    <name type="common">Iberian ribbed newt</name>
    <dbReference type="NCBI Taxonomy" id="8319"/>
    <lineage>
        <taxon>Eukaryota</taxon>
        <taxon>Metazoa</taxon>
        <taxon>Chordata</taxon>
        <taxon>Craniata</taxon>
        <taxon>Vertebrata</taxon>
        <taxon>Euteleostomi</taxon>
        <taxon>Amphibia</taxon>
        <taxon>Batrachia</taxon>
        <taxon>Caudata</taxon>
        <taxon>Salamandroidea</taxon>
        <taxon>Salamandridae</taxon>
        <taxon>Pleurodelinae</taxon>
        <taxon>Pleurodeles</taxon>
    </lineage>
</organism>
<sequence>MEPGPARPSRKQTVAMLSAALPSVAPRSPHNSPPITRLDGDNLLPEQPLPASLQPHLHGRAPTLRPAVAMSGDVTVESEDLGSVVQEG</sequence>
<evidence type="ECO:0000313" key="3">
    <source>
        <dbReference type="Proteomes" id="UP001066276"/>
    </source>
</evidence>
<dbReference type="EMBL" id="JANPWB010000014">
    <property type="protein sequence ID" value="KAJ1099286.1"/>
    <property type="molecule type" value="Genomic_DNA"/>
</dbReference>
<protein>
    <submittedName>
        <fullName evidence="2">Uncharacterized protein</fullName>
    </submittedName>
</protein>
<accession>A0AAV7M678</accession>
<proteinExistence type="predicted"/>
<evidence type="ECO:0000313" key="2">
    <source>
        <dbReference type="EMBL" id="KAJ1099286.1"/>
    </source>
</evidence>
<dbReference type="Proteomes" id="UP001066276">
    <property type="component" value="Chromosome 10"/>
</dbReference>
<feature type="region of interest" description="Disordered" evidence="1">
    <location>
        <begin position="22"/>
        <end position="88"/>
    </location>
</feature>
<reference evidence="2" key="1">
    <citation type="journal article" date="2022" name="bioRxiv">
        <title>Sequencing and chromosome-scale assembly of the giantPleurodeles waltlgenome.</title>
        <authorList>
            <person name="Brown T."/>
            <person name="Elewa A."/>
            <person name="Iarovenko S."/>
            <person name="Subramanian E."/>
            <person name="Araus A.J."/>
            <person name="Petzold A."/>
            <person name="Susuki M."/>
            <person name="Suzuki K.-i.T."/>
            <person name="Hayashi T."/>
            <person name="Toyoda A."/>
            <person name="Oliveira C."/>
            <person name="Osipova E."/>
            <person name="Leigh N.D."/>
            <person name="Simon A."/>
            <person name="Yun M.H."/>
        </authorList>
    </citation>
    <scope>NUCLEOTIDE SEQUENCE</scope>
    <source>
        <strain evidence="2">20211129_DDA</strain>
        <tissue evidence="2">Liver</tissue>
    </source>
</reference>
<keyword evidence="3" id="KW-1185">Reference proteome</keyword>
<dbReference type="AlphaFoldDB" id="A0AAV7M678"/>
<evidence type="ECO:0000256" key="1">
    <source>
        <dbReference type="SAM" id="MobiDB-lite"/>
    </source>
</evidence>
<comment type="caution">
    <text evidence="2">The sequence shown here is derived from an EMBL/GenBank/DDBJ whole genome shotgun (WGS) entry which is preliminary data.</text>
</comment>
<name>A0AAV7M678_PLEWA</name>
<gene>
    <name evidence="2" type="ORF">NDU88_004388</name>
</gene>